<organism evidence="3 4">
    <name type="scientific">Candidatus Curtissbacteria bacterium RIFCSPHIGHO2_02_FULL_40_16b</name>
    <dbReference type="NCBI Taxonomy" id="1797714"/>
    <lineage>
        <taxon>Bacteria</taxon>
        <taxon>Candidatus Curtissiibacteriota</taxon>
    </lineage>
</organism>
<gene>
    <name evidence="3" type="ORF">A3D04_04995</name>
</gene>
<feature type="repeat" description="TPR" evidence="1">
    <location>
        <begin position="645"/>
        <end position="678"/>
    </location>
</feature>
<dbReference type="Gene3D" id="1.25.40.10">
    <property type="entry name" value="Tetratricopeptide repeat domain"/>
    <property type="match status" value="1"/>
</dbReference>
<dbReference type="AlphaFoldDB" id="A0A1F5G8A8"/>
<feature type="transmembrane region" description="Helical" evidence="2">
    <location>
        <begin position="256"/>
        <end position="281"/>
    </location>
</feature>
<feature type="transmembrane region" description="Helical" evidence="2">
    <location>
        <begin position="184"/>
        <end position="203"/>
    </location>
</feature>
<feature type="transmembrane region" description="Helical" evidence="2">
    <location>
        <begin position="102"/>
        <end position="120"/>
    </location>
</feature>
<dbReference type="SMART" id="SM00028">
    <property type="entry name" value="TPR"/>
    <property type="match status" value="3"/>
</dbReference>
<dbReference type="InterPro" id="IPR019734">
    <property type="entry name" value="TPR_rpt"/>
</dbReference>
<dbReference type="InterPro" id="IPR052724">
    <property type="entry name" value="GT117_domain-containing"/>
</dbReference>
<keyword evidence="1" id="KW-0802">TPR repeat</keyword>
<dbReference type="STRING" id="1797714.A3D04_04995"/>
<protein>
    <recommendedName>
        <fullName evidence="5">DUF2723 domain-containing protein</fullName>
    </recommendedName>
</protein>
<dbReference type="PROSITE" id="PS50005">
    <property type="entry name" value="TPR"/>
    <property type="match status" value="1"/>
</dbReference>
<feature type="transmembrane region" description="Helical" evidence="2">
    <location>
        <begin position="349"/>
        <end position="366"/>
    </location>
</feature>
<dbReference type="PANTHER" id="PTHR16214:SF3">
    <property type="entry name" value="TRANSMEMBRANE PROTEIN 260"/>
    <property type="match status" value="1"/>
</dbReference>
<feature type="transmembrane region" description="Helical" evidence="2">
    <location>
        <begin position="319"/>
        <end position="337"/>
    </location>
</feature>
<dbReference type="PANTHER" id="PTHR16214">
    <property type="entry name" value="TRANSMEMBRANE PROTEIN 260"/>
    <property type="match status" value="1"/>
</dbReference>
<dbReference type="InterPro" id="IPR021280">
    <property type="entry name" value="TMEM260-like"/>
</dbReference>
<feature type="transmembrane region" description="Helical" evidence="2">
    <location>
        <begin position="52"/>
        <end position="69"/>
    </location>
</feature>
<evidence type="ECO:0000313" key="3">
    <source>
        <dbReference type="EMBL" id="OGD88077.1"/>
    </source>
</evidence>
<proteinExistence type="predicted"/>
<dbReference type="Pfam" id="PF11028">
    <property type="entry name" value="TMEM260-like"/>
    <property type="match status" value="1"/>
</dbReference>
<sequence>MKKISGWFFGVGAFLLPLALYLKTLSPAYIPVDSAEFALCMHTWGMCHPPGFPLYILIGKIFTSIFPFGPVIFKANLLSALFGAGTVLIVYLNLVELRVKKALGLLIALLLAVSSAFWEFSVSADVFTFATFLIAITFFFTFKKRFLPAIFTLGLSASHFYISAVLVPIIYWYFIGLKFKLREVLYSVGVFILGFFPQGLMYLRMQQNPQINWGHAQGVAGFIDYVRRKEFGNIFLIANPVLKFSIIKFLKHTWVFLVHIFTNFGVILPFLVIVSGILGFFRDKKSIFLILSFLVIITTQLFLLSTIDPSEVDSPFQISKFYLAAFVPAVLLFGLSFQNIVDKFFENDVQLPALFLGLLLIVYLFANFKANDLSKVYFSQDLVLDALEQLPDNALAITVSHVFKFGSLYEQLVNNKFTDKTVLYFPNEKNRDNESYFPDLFAPEADEQFVSQVNKNQDLGRAEAYILSVLARNLDKEVYILQGSFEERFFGYLKPFIRPNGLWWRLESDISAQDDLVKAVNLLSELRNEGVKFEDLGLKPQQQDTLSYAVAYHSTAILLASYGEYEQAIEFLNKSFGVRGKGENIQNEIELIRKTRELSLKFDQSGFEAGFEKIEELGNNLFILMNYQKCAEVFQTLVEIRPQKAESYNNLASCLAFQGKESEARVGYKKALELNPDLEKAKKGLEALDE</sequence>
<evidence type="ECO:0008006" key="5">
    <source>
        <dbReference type="Google" id="ProtNLM"/>
    </source>
</evidence>
<name>A0A1F5G8A8_9BACT</name>
<accession>A0A1F5G8A8</accession>
<reference evidence="3 4" key="1">
    <citation type="journal article" date="2016" name="Nat. Commun.">
        <title>Thousands of microbial genomes shed light on interconnected biogeochemical processes in an aquifer system.</title>
        <authorList>
            <person name="Anantharaman K."/>
            <person name="Brown C.T."/>
            <person name="Hug L.A."/>
            <person name="Sharon I."/>
            <person name="Castelle C.J."/>
            <person name="Probst A.J."/>
            <person name="Thomas B.C."/>
            <person name="Singh A."/>
            <person name="Wilkins M.J."/>
            <person name="Karaoz U."/>
            <person name="Brodie E.L."/>
            <person name="Williams K.H."/>
            <person name="Hubbard S.S."/>
            <person name="Banfield J.F."/>
        </authorList>
    </citation>
    <scope>NUCLEOTIDE SEQUENCE [LARGE SCALE GENOMIC DNA]</scope>
</reference>
<feature type="transmembrane region" description="Helical" evidence="2">
    <location>
        <begin position="75"/>
        <end position="95"/>
    </location>
</feature>
<comment type="caution">
    <text evidence="3">The sequence shown here is derived from an EMBL/GenBank/DDBJ whole genome shotgun (WGS) entry which is preliminary data.</text>
</comment>
<dbReference type="Proteomes" id="UP000177369">
    <property type="component" value="Unassembled WGS sequence"/>
</dbReference>
<feature type="transmembrane region" description="Helical" evidence="2">
    <location>
        <begin position="126"/>
        <end position="142"/>
    </location>
</feature>
<feature type="transmembrane region" description="Helical" evidence="2">
    <location>
        <begin position="288"/>
        <end position="307"/>
    </location>
</feature>
<keyword evidence="2" id="KW-0472">Membrane</keyword>
<dbReference type="SUPFAM" id="SSF48452">
    <property type="entry name" value="TPR-like"/>
    <property type="match status" value="1"/>
</dbReference>
<feature type="transmembrane region" description="Helical" evidence="2">
    <location>
        <begin position="149"/>
        <end position="172"/>
    </location>
</feature>
<dbReference type="EMBL" id="MFBD01000039">
    <property type="protein sequence ID" value="OGD88077.1"/>
    <property type="molecule type" value="Genomic_DNA"/>
</dbReference>
<evidence type="ECO:0000256" key="2">
    <source>
        <dbReference type="SAM" id="Phobius"/>
    </source>
</evidence>
<evidence type="ECO:0000313" key="4">
    <source>
        <dbReference type="Proteomes" id="UP000177369"/>
    </source>
</evidence>
<dbReference type="InterPro" id="IPR011990">
    <property type="entry name" value="TPR-like_helical_dom_sf"/>
</dbReference>
<feature type="transmembrane region" description="Helical" evidence="2">
    <location>
        <begin position="6"/>
        <end position="22"/>
    </location>
</feature>
<keyword evidence="2" id="KW-0812">Transmembrane</keyword>
<dbReference type="Pfam" id="PF13181">
    <property type="entry name" value="TPR_8"/>
    <property type="match status" value="1"/>
</dbReference>
<evidence type="ECO:0000256" key="1">
    <source>
        <dbReference type="PROSITE-ProRule" id="PRU00339"/>
    </source>
</evidence>
<keyword evidence="2" id="KW-1133">Transmembrane helix</keyword>